<accession>A0AAV6TNX9</accession>
<keyword evidence="3" id="KW-1185">Reference proteome</keyword>
<dbReference type="AlphaFoldDB" id="A0AAV6TNX9"/>
<comment type="caution">
    <text evidence="2">The sequence shown here is derived from an EMBL/GenBank/DDBJ whole genome shotgun (WGS) entry which is preliminary data.</text>
</comment>
<organism evidence="2 3">
    <name type="scientific">Oedothorax gibbosus</name>
    <dbReference type="NCBI Taxonomy" id="931172"/>
    <lineage>
        <taxon>Eukaryota</taxon>
        <taxon>Metazoa</taxon>
        <taxon>Ecdysozoa</taxon>
        <taxon>Arthropoda</taxon>
        <taxon>Chelicerata</taxon>
        <taxon>Arachnida</taxon>
        <taxon>Araneae</taxon>
        <taxon>Araneomorphae</taxon>
        <taxon>Entelegynae</taxon>
        <taxon>Araneoidea</taxon>
        <taxon>Linyphiidae</taxon>
        <taxon>Erigoninae</taxon>
        <taxon>Oedothorax</taxon>
    </lineage>
</organism>
<gene>
    <name evidence="2" type="ORF">JTE90_000415</name>
</gene>
<reference evidence="2 3" key="1">
    <citation type="journal article" date="2022" name="Nat. Ecol. Evol.">
        <title>A masculinizing supergene underlies an exaggerated male reproductive morph in a spider.</title>
        <authorList>
            <person name="Hendrickx F."/>
            <person name="De Corte Z."/>
            <person name="Sonet G."/>
            <person name="Van Belleghem S.M."/>
            <person name="Kostlbacher S."/>
            <person name="Vangestel C."/>
        </authorList>
    </citation>
    <scope>NUCLEOTIDE SEQUENCE [LARGE SCALE GENOMIC DNA]</scope>
    <source>
        <strain evidence="2">W744_W776</strain>
    </source>
</reference>
<protein>
    <recommendedName>
        <fullName evidence="4">Copper transporter</fullName>
    </recommendedName>
</protein>
<evidence type="ECO:0000256" key="1">
    <source>
        <dbReference type="SAM" id="Phobius"/>
    </source>
</evidence>
<feature type="transmembrane region" description="Helical" evidence="1">
    <location>
        <begin position="28"/>
        <end position="49"/>
    </location>
</feature>
<evidence type="ECO:0000313" key="2">
    <source>
        <dbReference type="EMBL" id="KAG8173358.1"/>
    </source>
</evidence>
<evidence type="ECO:0000313" key="3">
    <source>
        <dbReference type="Proteomes" id="UP000827092"/>
    </source>
</evidence>
<proteinExistence type="predicted"/>
<keyword evidence="1" id="KW-0812">Transmembrane</keyword>
<dbReference type="EMBL" id="JAFNEN010001846">
    <property type="protein sequence ID" value="KAG8173358.1"/>
    <property type="molecule type" value="Genomic_DNA"/>
</dbReference>
<dbReference type="Proteomes" id="UP000827092">
    <property type="component" value="Unassembled WGS sequence"/>
</dbReference>
<name>A0AAV6TNX9_9ARAC</name>
<keyword evidence="1" id="KW-1133">Transmembrane helix</keyword>
<evidence type="ECO:0008006" key="4">
    <source>
        <dbReference type="Google" id="ProtNLM"/>
    </source>
</evidence>
<keyword evidence="1" id="KW-0472">Membrane</keyword>
<sequence length="101" mass="11330">MIKSIDEMRMHVALSIYLQNVFLMSVEFGFAGFLFFSGVVVFSLGMLFLEKWSPPRKWVLAGEIGGRGGVTVRTQPPTFSGGKRIVQAIQGRRVQTRDVYS</sequence>